<dbReference type="InterPro" id="IPR032319">
    <property type="entry name" value="CLP1_P"/>
</dbReference>
<dbReference type="RefSeq" id="XP_016231224.1">
    <property type="nucleotide sequence ID" value="XM_016384622.1"/>
</dbReference>
<evidence type="ECO:0000256" key="2">
    <source>
        <dbReference type="ARBA" id="ARBA00011003"/>
    </source>
</evidence>
<evidence type="ECO:0000256" key="8">
    <source>
        <dbReference type="ARBA" id="ARBA00022840"/>
    </source>
</evidence>
<dbReference type="VEuPathDB" id="FungiDB:PV08_10307"/>
<protein>
    <recommendedName>
        <fullName evidence="4">Polynucleotide 5'-hydroxyl-kinase GRC3</fullName>
    </recommendedName>
    <alternativeName>
        <fullName evidence="3">Polynucleotide 5'-hydroxyl-kinase grc3</fullName>
    </alternativeName>
</protein>
<evidence type="ECO:0000256" key="3">
    <source>
        <dbReference type="ARBA" id="ARBA00018706"/>
    </source>
</evidence>
<comment type="function">
    <text evidence="1">Polynucleotide 5'-kinase involved in rRNA processing.</text>
</comment>
<dbReference type="PANTHER" id="PTHR12755:SF3">
    <property type="entry name" value="POLYNUCLEOTIDE 5'-HYDROXYL-KINASE NOL9"/>
    <property type="match status" value="1"/>
</dbReference>
<dbReference type="PANTHER" id="PTHR12755">
    <property type="entry name" value="CLEAVAGE/POLYADENYLATION FACTOR IA SUBUNIT CLP1P"/>
    <property type="match status" value="1"/>
</dbReference>
<keyword evidence="7" id="KW-0418">Kinase</keyword>
<evidence type="ECO:0000256" key="4">
    <source>
        <dbReference type="ARBA" id="ARBA00019824"/>
    </source>
</evidence>
<evidence type="ECO:0000256" key="5">
    <source>
        <dbReference type="ARBA" id="ARBA00022679"/>
    </source>
</evidence>
<feature type="region of interest" description="Disordered" evidence="9">
    <location>
        <begin position="1"/>
        <end position="50"/>
    </location>
</feature>
<evidence type="ECO:0000259" key="10">
    <source>
        <dbReference type="Pfam" id="PF16575"/>
    </source>
</evidence>
<keyword evidence="6" id="KW-0547">Nucleotide-binding</keyword>
<dbReference type="Pfam" id="PF16575">
    <property type="entry name" value="CLP1_P"/>
    <property type="match status" value="1"/>
</dbReference>
<dbReference type="Gene3D" id="3.40.50.300">
    <property type="entry name" value="P-loop containing nucleotide triphosphate hydrolases"/>
    <property type="match status" value="1"/>
</dbReference>
<accession>A0A0D2AWE3</accession>
<dbReference type="STRING" id="91928.A0A0D2AWE3"/>
<dbReference type="OrthoDB" id="4054781at2759"/>
<dbReference type="EMBL" id="KN847499">
    <property type="protein sequence ID" value="KIW11008.1"/>
    <property type="molecule type" value="Genomic_DNA"/>
</dbReference>
<keyword evidence="12" id="KW-1185">Reference proteome</keyword>
<dbReference type="InterPro" id="IPR027417">
    <property type="entry name" value="P-loop_NTPase"/>
</dbReference>
<evidence type="ECO:0000313" key="12">
    <source>
        <dbReference type="Proteomes" id="UP000053328"/>
    </source>
</evidence>
<evidence type="ECO:0000256" key="7">
    <source>
        <dbReference type="ARBA" id="ARBA00022777"/>
    </source>
</evidence>
<dbReference type="HOGENOM" id="CLU_010345_2_0_1"/>
<keyword evidence="8" id="KW-0067">ATP-binding</keyword>
<dbReference type="Proteomes" id="UP000053328">
    <property type="component" value="Unassembled WGS sequence"/>
</dbReference>
<gene>
    <name evidence="11" type="ORF">PV08_10307</name>
</gene>
<dbReference type="GO" id="GO:0000448">
    <property type="term" value="P:cleavage in ITS2 between 5.8S rRNA and LSU-rRNA of tricistronic rRNA transcript (SSU-rRNA, 5.8S rRNA, LSU-rRNA)"/>
    <property type="evidence" value="ECO:0007669"/>
    <property type="project" value="TreeGrafter"/>
</dbReference>
<reference evidence="11 12" key="1">
    <citation type="submission" date="2015-01" db="EMBL/GenBank/DDBJ databases">
        <title>The Genome Sequence of Exophiala spinifera CBS89968.</title>
        <authorList>
            <consortium name="The Broad Institute Genomics Platform"/>
            <person name="Cuomo C."/>
            <person name="de Hoog S."/>
            <person name="Gorbushina A."/>
            <person name="Stielow B."/>
            <person name="Teixiera M."/>
            <person name="Abouelleil A."/>
            <person name="Chapman S.B."/>
            <person name="Priest M."/>
            <person name="Young S.K."/>
            <person name="Wortman J."/>
            <person name="Nusbaum C."/>
            <person name="Birren B."/>
        </authorList>
    </citation>
    <scope>NUCLEOTIDE SEQUENCE [LARGE SCALE GENOMIC DNA]</scope>
    <source>
        <strain evidence="11 12">CBS 89968</strain>
    </source>
</reference>
<evidence type="ECO:0000256" key="9">
    <source>
        <dbReference type="SAM" id="MobiDB-lite"/>
    </source>
</evidence>
<evidence type="ECO:0000313" key="11">
    <source>
        <dbReference type="EMBL" id="KIW11008.1"/>
    </source>
</evidence>
<comment type="similarity">
    <text evidence="2">Belongs to the Clp1 family. NOL9/GRC3 subfamily.</text>
</comment>
<keyword evidence="5" id="KW-0808">Transferase</keyword>
<name>A0A0D2AWE3_9EURO</name>
<dbReference type="InterPro" id="IPR045116">
    <property type="entry name" value="Clp1/Grc3"/>
</dbReference>
<sequence length="635" mass="70576">MPANGERLSAVARQRRLREAQSAQSTPRASSPATTSEQVHSVPATEEKPQAIEDEEVYEQPLAVSNQFSTLVDASTVHFSSSREVENINERSVKVRLSRGQKCTILGACCLWVKEGVVSVYGAILQASTTTFRLYAPATYGLPSIEALTSNAEFQLDSLGDEIQNLPYIGVRDVWSSTGAGNSRLSFDIIGHSIEQDAKGLRRPKELNSDAWKTVLSHFSSPASTKSHSSSSPRIVVCGRRSSGVSTLARHLSNRLLTQQHSKGLVNFVDLDSGMPEFTPPGTISMLQIQEPILGPSFSHAVLSRQNLGRTFRTHFVGEIERTDLSDWHLDRVIDLLTLEQSVRGKKDNTPVVIVVPKWLEDIESQTASLIWKMMQPTDIICLDTRQSSPHLQPWKTLAETASCRIHQIPAQTFDRMPPLREHELYMQSYFHMSESSSGHSHWAETPILAQDPVILNYGFQTPDVGGVLLLGGSVALEDTCEALEESIVALLLVRQQQKAEEDPAVLDKGLNIDMDDTESMEDRGWRVSRTEEQIPRLLQSHRSHDAFPYSVKQSYCIGLGLVTRLDVVKRQISLVTPLQSQILLRRPEGHQLALVAPRATSDARFTSDWARKEMRGMRGTSQDLKGRCEAGQLD</sequence>
<dbReference type="GO" id="GO:0051731">
    <property type="term" value="F:polynucleotide 5'-hydroxyl-kinase activity"/>
    <property type="evidence" value="ECO:0007669"/>
    <property type="project" value="InterPro"/>
</dbReference>
<organism evidence="11 12">
    <name type="scientific">Exophiala spinifera</name>
    <dbReference type="NCBI Taxonomy" id="91928"/>
    <lineage>
        <taxon>Eukaryota</taxon>
        <taxon>Fungi</taxon>
        <taxon>Dikarya</taxon>
        <taxon>Ascomycota</taxon>
        <taxon>Pezizomycotina</taxon>
        <taxon>Eurotiomycetes</taxon>
        <taxon>Chaetothyriomycetidae</taxon>
        <taxon>Chaetothyriales</taxon>
        <taxon>Herpotrichiellaceae</taxon>
        <taxon>Exophiala</taxon>
    </lineage>
</organism>
<evidence type="ECO:0000256" key="1">
    <source>
        <dbReference type="ARBA" id="ARBA00003798"/>
    </source>
</evidence>
<feature type="compositionally biased region" description="Low complexity" evidence="9">
    <location>
        <begin position="20"/>
        <end position="36"/>
    </location>
</feature>
<dbReference type="GO" id="GO:0005634">
    <property type="term" value="C:nucleus"/>
    <property type="evidence" value="ECO:0007669"/>
    <property type="project" value="TreeGrafter"/>
</dbReference>
<dbReference type="AlphaFoldDB" id="A0A0D2AWE3"/>
<feature type="domain" description="Clp1 P-loop" evidence="10">
    <location>
        <begin position="239"/>
        <end position="432"/>
    </location>
</feature>
<evidence type="ECO:0000256" key="6">
    <source>
        <dbReference type="ARBA" id="ARBA00022741"/>
    </source>
</evidence>
<proteinExistence type="inferred from homology"/>
<dbReference type="GO" id="GO:0005524">
    <property type="term" value="F:ATP binding"/>
    <property type="evidence" value="ECO:0007669"/>
    <property type="project" value="UniProtKB-KW"/>
</dbReference>
<dbReference type="GeneID" id="27337390"/>